<keyword evidence="6" id="KW-0677">Repeat</keyword>
<keyword evidence="7" id="KW-0862">Zinc</keyword>
<reference evidence="9 10" key="1">
    <citation type="submission" date="2024-02" db="EMBL/GenBank/DDBJ databases">
        <authorList>
            <consortium name="ELIXIR-Norway"/>
            <consortium name="Elixir Norway"/>
        </authorList>
    </citation>
    <scope>NUCLEOTIDE SEQUENCE [LARGE SCALE GENOMIC DNA]</scope>
</reference>
<dbReference type="InterPro" id="IPR045089">
    <property type="entry name" value="PGGT1B-like"/>
</dbReference>
<dbReference type="PANTHER" id="PTHR11774">
    <property type="entry name" value="GERANYLGERANYL TRANSFERASE TYPE BETA SUBUNIT"/>
    <property type="match status" value="1"/>
</dbReference>
<evidence type="ECO:0000313" key="9">
    <source>
        <dbReference type="EMBL" id="CAK9255344.1"/>
    </source>
</evidence>
<feature type="domain" description="Prenyltransferase alpha-alpha toroid" evidence="8">
    <location>
        <begin position="19"/>
        <end position="351"/>
    </location>
</feature>
<protein>
    <recommendedName>
        <fullName evidence="8">Prenyltransferase alpha-alpha toroid domain-containing protein</fullName>
    </recommendedName>
</protein>
<dbReference type="Pfam" id="PF00432">
    <property type="entry name" value="Prenyltrans"/>
    <property type="match status" value="1"/>
</dbReference>
<organism evidence="9 10">
    <name type="scientific">Sphagnum jensenii</name>
    <dbReference type="NCBI Taxonomy" id="128206"/>
    <lineage>
        <taxon>Eukaryota</taxon>
        <taxon>Viridiplantae</taxon>
        <taxon>Streptophyta</taxon>
        <taxon>Embryophyta</taxon>
        <taxon>Bryophyta</taxon>
        <taxon>Sphagnophytina</taxon>
        <taxon>Sphagnopsida</taxon>
        <taxon>Sphagnales</taxon>
        <taxon>Sphagnaceae</taxon>
        <taxon>Sphagnum</taxon>
    </lineage>
</organism>
<keyword evidence="5" id="KW-0479">Metal-binding</keyword>
<evidence type="ECO:0000256" key="3">
    <source>
        <dbReference type="ARBA" id="ARBA00022602"/>
    </source>
</evidence>
<evidence type="ECO:0000256" key="1">
    <source>
        <dbReference type="ARBA" id="ARBA00001947"/>
    </source>
</evidence>
<sequence length="368" mass="39801">MAENEDVVVSYGGSRGGFAIDDHVEYFKSMLQELPSPYEAQDTNRLVLAYLAVSALDLLNALHQVVAKDIIDWVYGLQVLPLNGDGNSIFEDGNSKLPRLQPSSAAAPPLLYDGGHMAVTYSALAILRILGDDFSSVARKSVLKSVQALQQIDGSFCPVHLGAEKDVRFSFCAAAICMMLDDREAMDLEKALEYVLSCQSYDGGFGLCPGLEPHGGATYCALATLKLVGLLTPKSENGDKFVALLPGDKSLIGWCLRRQTETGGFQGRANKEADSCYAFWVGGSLQMLGGYNLCDKASLRSFLLSCQTKYGGFSKYPPTLGQTGFPDLLHSYYSICGFSLLEEPGLKSLCCELGISRRAADEFPLLIC</sequence>
<accession>A0ABP0VLW0</accession>
<keyword evidence="4" id="KW-0808">Transferase</keyword>
<evidence type="ECO:0000256" key="4">
    <source>
        <dbReference type="ARBA" id="ARBA00022679"/>
    </source>
</evidence>
<evidence type="ECO:0000313" key="10">
    <source>
        <dbReference type="Proteomes" id="UP001497444"/>
    </source>
</evidence>
<dbReference type="EMBL" id="OZ020096">
    <property type="protein sequence ID" value="CAK9255344.1"/>
    <property type="molecule type" value="Genomic_DNA"/>
</dbReference>
<dbReference type="InterPro" id="IPR001330">
    <property type="entry name" value="Prenyltrans"/>
</dbReference>
<name>A0ABP0VLW0_9BRYO</name>
<dbReference type="Gene3D" id="1.50.10.20">
    <property type="match status" value="1"/>
</dbReference>
<comment type="similarity">
    <text evidence="2">Belongs to the protein prenyltransferase subunit beta family.</text>
</comment>
<keyword evidence="10" id="KW-1185">Reference proteome</keyword>
<gene>
    <name evidence="9" type="ORF">CSSPJE1EN1_LOCUS822</name>
</gene>
<evidence type="ECO:0000256" key="2">
    <source>
        <dbReference type="ARBA" id="ARBA00010497"/>
    </source>
</evidence>
<dbReference type="InterPro" id="IPR008930">
    <property type="entry name" value="Terpenoid_cyclase/PrenylTrfase"/>
</dbReference>
<evidence type="ECO:0000256" key="7">
    <source>
        <dbReference type="ARBA" id="ARBA00022833"/>
    </source>
</evidence>
<evidence type="ECO:0000256" key="6">
    <source>
        <dbReference type="ARBA" id="ARBA00022737"/>
    </source>
</evidence>
<dbReference type="SUPFAM" id="SSF48239">
    <property type="entry name" value="Terpenoid cyclases/Protein prenyltransferases"/>
    <property type="match status" value="1"/>
</dbReference>
<proteinExistence type="inferred from homology"/>
<comment type="cofactor">
    <cofactor evidence="1">
        <name>Zn(2+)</name>
        <dbReference type="ChEBI" id="CHEBI:29105"/>
    </cofactor>
</comment>
<evidence type="ECO:0000256" key="5">
    <source>
        <dbReference type="ARBA" id="ARBA00022723"/>
    </source>
</evidence>
<dbReference type="Proteomes" id="UP001497444">
    <property type="component" value="Chromosome 1"/>
</dbReference>
<keyword evidence="3" id="KW-0637">Prenyltransferase</keyword>
<dbReference type="PANTHER" id="PTHR11774:SF4">
    <property type="entry name" value="GERANYLGERANYL TRANSFERASE TYPE-1 SUBUNIT BETA"/>
    <property type="match status" value="1"/>
</dbReference>
<evidence type="ECO:0000259" key="8">
    <source>
        <dbReference type="Pfam" id="PF00432"/>
    </source>
</evidence>